<proteinExistence type="predicted"/>
<evidence type="ECO:0000313" key="3">
    <source>
        <dbReference type="Proteomes" id="UP000184394"/>
    </source>
</evidence>
<protein>
    <submittedName>
        <fullName evidence="2">Uncharacterized protein</fullName>
    </submittedName>
</protein>
<evidence type="ECO:0000256" key="1">
    <source>
        <dbReference type="SAM" id="Phobius"/>
    </source>
</evidence>
<name>A0A1M7HEX2_RUMFL</name>
<gene>
    <name evidence="2" type="ORF">SAMN04487860_102314</name>
</gene>
<keyword evidence="1" id="KW-0472">Membrane</keyword>
<keyword evidence="1" id="KW-1133">Transmembrane helix</keyword>
<dbReference type="OrthoDB" id="1827341at2"/>
<dbReference type="RefSeq" id="WP_072948884.1">
    <property type="nucleotide sequence ID" value="NZ_FRCT01000002.1"/>
</dbReference>
<dbReference type="Proteomes" id="UP000184394">
    <property type="component" value="Unassembled WGS sequence"/>
</dbReference>
<accession>A0A1M7HEX2</accession>
<evidence type="ECO:0000313" key="2">
    <source>
        <dbReference type="EMBL" id="SHM27019.1"/>
    </source>
</evidence>
<feature type="transmembrane region" description="Helical" evidence="1">
    <location>
        <begin position="44"/>
        <end position="65"/>
    </location>
</feature>
<reference evidence="2 3" key="1">
    <citation type="submission" date="2016-11" db="EMBL/GenBank/DDBJ databases">
        <authorList>
            <person name="Jaros S."/>
            <person name="Januszkiewicz K."/>
            <person name="Wedrychowicz H."/>
        </authorList>
    </citation>
    <scope>NUCLEOTIDE SEQUENCE [LARGE SCALE GENOMIC DNA]</scope>
    <source>
        <strain evidence="2 3">Y1</strain>
    </source>
</reference>
<sequence>MQNKTAKIITALISATFSLCIIFSECFTAYAADGSEKAKISKGMTIFIMVSVFVVTAIITGVISFRVRRNKLRQSSENKSSEENKE</sequence>
<dbReference type="AlphaFoldDB" id="A0A1M7HEX2"/>
<keyword evidence="1" id="KW-0812">Transmembrane</keyword>
<dbReference type="EMBL" id="FRCT01000002">
    <property type="protein sequence ID" value="SHM27019.1"/>
    <property type="molecule type" value="Genomic_DNA"/>
</dbReference>
<organism evidence="2 3">
    <name type="scientific">Ruminococcus flavefaciens</name>
    <dbReference type="NCBI Taxonomy" id="1265"/>
    <lineage>
        <taxon>Bacteria</taxon>
        <taxon>Bacillati</taxon>
        <taxon>Bacillota</taxon>
        <taxon>Clostridia</taxon>
        <taxon>Eubacteriales</taxon>
        <taxon>Oscillospiraceae</taxon>
        <taxon>Ruminococcus</taxon>
    </lineage>
</organism>